<dbReference type="OrthoDB" id="8243680at2"/>
<dbReference type="RefSeq" id="WP_066506915.1">
    <property type="nucleotide sequence ID" value="NZ_LNCU01000056.1"/>
</dbReference>
<evidence type="ECO:0000313" key="2">
    <source>
        <dbReference type="Proteomes" id="UP000057737"/>
    </source>
</evidence>
<keyword evidence="2" id="KW-1185">Reference proteome</keyword>
<protein>
    <submittedName>
        <fullName evidence="1">Uncharacterized protein</fullName>
    </submittedName>
</protein>
<dbReference type="EMBL" id="LNCU01000056">
    <property type="protein sequence ID" value="KWV56052.1"/>
    <property type="molecule type" value="Genomic_DNA"/>
</dbReference>
<sequence>MSDDISQLNFTAAARLYKWPSLGNLRREDRAPYMVSDGTLDECIREFMAKPANSRHLYEIRTKAQAPLISDILSPEHIVELSRLRDFL</sequence>
<reference evidence="1 2" key="1">
    <citation type="submission" date="2015-11" db="EMBL/GenBank/DDBJ databases">
        <title>Draft Genome Sequence of the Strain BR 10303 (Bradyrhizobium sp.) isolated from nodules of Centrolobium paraense.</title>
        <authorList>
            <person name="Zelli J.E."/>
            <person name="Simoes-Araujo J.L."/>
            <person name="Barauna A.C."/>
            <person name="Silva K."/>
        </authorList>
    </citation>
    <scope>NUCLEOTIDE SEQUENCE [LARGE SCALE GENOMIC DNA]</scope>
    <source>
        <strain evidence="1 2">BR 10303</strain>
    </source>
</reference>
<gene>
    <name evidence="1" type="ORF">AS156_04960</name>
</gene>
<organism evidence="1 2">
    <name type="scientific">Bradyrhizobium macuxiense</name>
    <dbReference type="NCBI Taxonomy" id="1755647"/>
    <lineage>
        <taxon>Bacteria</taxon>
        <taxon>Pseudomonadati</taxon>
        <taxon>Pseudomonadota</taxon>
        <taxon>Alphaproteobacteria</taxon>
        <taxon>Hyphomicrobiales</taxon>
        <taxon>Nitrobacteraceae</taxon>
        <taxon>Bradyrhizobium</taxon>
    </lineage>
</organism>
<accession>A0A109JVU9</accession>
<dbReference type="AlphaFoldDB" id="A0A109JVU9"/>
<proteinExistence type="predicted"/>
<evidence type="ECO:0000313" key="1">
    <source>
        <dbReference type="EMBL" id="KWV56052.1"/>
    </source>
</evidence>
<name>A0A109JVU9_9BRAD</name>
<dbReference type="Proteomes" id="UP000057737">
    <property type="component" value="Unassembled WGS sequence"/>
</dbReference>
<comment type="caution">
    <text evidence="1">The sequence shown here is derived from an EMBL/GenBank/DDBJ whole genome shotgun (WGS) entry which is preliminary data.</text>
</comment>